<accession>A0AAE0LFR9</accession>
<dbReference type="AlphaFoldDB" id="A0AAE0LFR9"/>
<reference evidence="2 3" key="1">
    <citation type="journal article" date="2015" name="Genome Biol. Evol.">
        <title>Comparative Genomics of a Bacterivorous Green Alga Reveals Evolutionary Causalities and Consequences of Phago-Mixotrophic Mode of Nutrition.</title>
        <authorList>
            <person name="Burns J.A."/>
            <person name="Paasch A."/>
            <person name="Narechania A."/>
            <person name="Kim E."/>
        </authorList>
    </citation>
    <scope>NUCLEOTIDE SEQUENCE [LARGE SCALE GENOMIC DNA]</scope>
    <source>
        <strain evidence="2 3">PLY_AMNH</strain>
    </source>
</reference>
<evidence type="ECO:0008006" key="4">
    <source>
        <dbReference type="Google" id="ProtNLM"/>
    </source>
</evidence>
<evidence type="ECO:0000256" key="1">
    <source>
        <dbReference type="SAM" id="MobiDB-lite"/>
    </source>
</evidence>
<keyword evidence="3" id="KW-1185">Reference proteome</keyword>
<dbReference type="Proteomes" id="UP001190700">
    <property type="component" value="Unassembled WGS sequence"/>
</dbReference>
<protein>
    <recommendedName>
        <fullName evidence="4">Sulfotransferase</fullName>
    </recommendedName>
</protein>
<feature type="region of interest" description="Disordered" evidence="1">
    <location>
        <begin position="13"/>
        <end position="42"/>
    </location>
</feature>
<name>A0AAE0LFR9_9CHLO</name>
<organism evidence="2 3">
    <name type="scientific">Cymbomonas tetramitiformis</name>
    <dbReference type="NCBI Taxonomy" id="36881"/>
    <lineage>
        <taxon>Eukaryota</taxon>
        <taxon>Viridiplantae</taxon>
        <taxon>Chlorophyta</taxon>
        <taxon>Pyramimonadophyceae</taxon>
        <taxon>Pyramimonadales</taxon>
        <taxon>Pyramimonadaceae</taxon>
        <taxon>Cymbomonas</taxon>
    </lineage>
</organism>
<evidence type="ECO:0000313" key="2">
    <source>
        <dbReference type="EMBL" id="KAK3283130.1"/>
    </source>
</evidence>
<evidence type="ECO:0000313" key="3">
    <source>
        <dbReference type="Proteomes" id="UP001190700"/>
    </source>
</evidence>
<gene>
    <name evidence="2" type="ORF">CYMTET_9162</name>
</gene>
<proteinExistence type="predicted"/>
<comment type="caution">
    <text evidence="2">The sequence shown here is derived from an EMBL/GenBank/DDBJ whole genome shotgun (WGS) entry which is preliminary data.</text>
</comment>
<sequence length="266" mass="29814">MWGRLGCLEEGTRNVGEAGAEEGTRAGEARPGGGDTSGGRLADTVSEGVGLEEFAQYLGVQWDAREQTDFNRALSAQPSRCIGTLTICGRIDPEARAMLALEPCAKFIILQRDKSQVVSSFLEKVKGDLWRAREPSSCENRAESAIADGKDASTFDCPSAYEIMYNDVAFPKYPYEVAATRRAGAEKYWDEYRNIARRLERSHPEHVRIFASPDVFYDYELQMELLRFTGLESPKVLLSDRKNIPNCIMHCFPSKNETFRIKGHLL</sequence>
<dbReference type="EMBL" id="LGRX02003016">
    <property type="protein sequence ID" value="KAK3283130.1"/>
    <property type="molecule type" value="Genomic_DNA"/>
</dbReference>